<evidence type="ECO:0000313" key="1">
    <source>
        <dbReference type="EMBL" id="PRR85982.1"/>
    </source>
</evidence>
<sequence>MEKEKSKKKKLNKDKLRRGEHLSFYDIEKLMQHDSYRRVKGAIRRVR</sequence>
<keyword evidence="2" id="KW-1185">Reference proteome</keyword>
<reference evidence="1 2" key="1">
    <citation type="submission" date="2018-03" db="EMBL/GenBank/DDBJ databases">
        <title>Genome sequence of Clostridium luticellarii DSM 29923.</title>
        <authorList>
            <person name="Poehlein A."/>
            <person name="Daniel R."/>
        </authorList>
    </citation>
    <scope>NUCLEOTIDE SEQUENCE [LARGE SCALE GENOMIC DNA]</scope>
    <source>
        <strain evidence="1 2">DSM 29923</strain>
    </source>
</reference>
<accession>A0A2T0BQ68</accession>
<dbReference type="RefSeq" id="WP_170065732.1">
    <property type="nucleotide sequence ID" value="NZ_PVXP01000009.1"/>
</dbReference>
<dbReference type="AlphaFoldDB" id="A0A2T0BQ68"/>
<dbReference type="Proteomes" id="UP000237798">
    <property type="component" value="Unassembled WGS sequence"/>
</dbReference>
<protein>
    <submittedName>
        <fullName evidence="1">Uncharacterized protein</fullName>
    </submittedName>
</protein>
<proteinExistence type="predicted"/>
<name>A0A2T0BQ68_9CLOT</name>
<comment type="caution">
    <text evidence="1">The sequence shown here is derived from an EMBL/GenBank/DDBJ whole genome shotgun (WGS) entry which is preliminary data.</text>
</comment>
<evidence type="ECO:0000313" key="2">
    <source>
        <dbReference type="Proteomes" id="UP000237798"/>
    </source>
</evidence>
<dbReference type="EMBL" id="PVXP01000009">
    <property type="protein sequence ID" value="PRR85982.1"/>
    <property type="molecule type" value="Genomic_DNA"/>
</dbReference>
<organism evidence="1 2">
    <name type="scientific">Clostridium luticellarii</name>
    <dbReference type="NCBI Taxonomy" id="1691940"/>
    <lineage>
        <taxon>Bacteria</taxon>
        <taxon>Bacillati</taxon>
        <taxon>Bacillota</taxon>
        <taxon>Clostridia</taxon>
        <taxon>Eubacteriales</taxon>
        <taxon>Clostridiaceae</taxon>
        <taxon>Clostridium</taxon>
    </lineage>
</organism>
<gene>
    <name evidence="1" type="ORF">CLLU_10100</name>
</gene>